<comment type="caution">
    <text evidence="1">The sequence shown here is derived from an EMBL/GenBank/DDBJ whole genome shotgun (WGS) entry which is preliminary data.</text>
</comment>
<dbReference type="AlphaFoldDB" id="A0A8S1IL46"/>
<gene>
    <name evidence="1" type="ORF">OSTQU699_LOCUS816</name>
</gene>
<proteinExistence type="predicted"/>
<evidence type="ECO:0000313" key="1">
    <source>
        <dbReference type="EMBL" id="CAD7695455.1"/>
    </source>
</evidence>
<evidence type="ECO:0000313" key="2">
    <source>
        <dbReference type="Proteomes" id="UP000708148"/>
    </source>
</evidence>
<keyword evidence="2" id="KW-1185">Reference proteome</keyword>
<dbReference type="EMBL" id="CAJHUC010000346">
    <property type="protein sequence ID" value="CAD7695455.1"/>
    <property type="molecule type" value="Genomic_DNA"/>
</dbReference>
<dbReference type="Proteomes" id="UP000708148">
    <property type="component" value="Unassembled WGS sequence"/>
</dbReference>
<organism evidence="1 2">
    <name type="scientific">Ostreobium quekettii</name>
    <dbReference type="NCBI Taxonomy" id="121088"/>
    <lineage>
        <taxon>Eukaryota</taxon>
        <taxon>Viridiplantae</taxon>
        <taxon>Chlorophyta</taxon>
        <taxon>core chlorophytes</taxon>
        <taxon>Ulvophyceae</taxon>
        <taxon>TCBD clade</taxon>
        <taxon>Bryopsidales</taxon>
        <taxon>Ostreobineae</taxon>
        <taxon>Ostreobiaceae</taxon>
        <taxon>Ostreobium</taxon>
    </lineage>
</organism>
<dbReference type="OrthoDB" id="194358at2759"/>
<protein>
    <submittedName>
        <fullName evidence="1">Uncharacterized protein</fullName>
    </submittedName>
</protein>
<accession>A0A8S1IL46</accession>
<name>A0A8S1IL46_9CHLO</name>
<sequence length="164" mass="18456">MSTPRIFIPRHSYPRVLALPQSIVRPVPIVQATLPLNEWLGPISFTDWHCAMLGLQIASFLIPSTTAPELDIRSQMNPSRSDDNTFVVKIQLPLRGTDTTMMVYNRDKSFSGLIPGNTADGEELAKIIREKGVMKAKGYFEAHVDQQTKELVVLKGRMLQPQPW</sequence>
<reference evidence="1" key="1">
    <citation type="submission" date="2020-12" db="EMBL/GenBank/DDBJ databases">
        <authorList>
            <person name="Iha C."/>
        </authorList>
    </citation>
    <scope>NUCLEOTIDE SEQUENCE</scope>
</reference>